<dbReference type="SUPFAM" id="SSF49265">
    <property type="entry name" value="Fibronectin type III"/>
    <property type="match status" value="1"/>
</dbReference>
<keyword evidence="1" id="KW-0812">Transmembrane</keyword>
<sequence>MSRKKETKHSDVMIFTLAVILVIMAIAGYAMGAEVTLAWDPPTENTDTSELTDLAGYNIYYGTSPNDYSKIVNAGNVTTFTVKDLPEGFTYYFYVTAYNTGGLESLYSQDDVSFNIPVLPTTIPKPPPAVIGECRVVLVKNWKGLGRCK</sequence>
<gene>
    <name evidence="3" type="ORF">LCGC14_0514830</name>
</gene>
<evidence type="ECO:0000256" key="1">
    <source>
        <dbReference type="SAM" id="Phobius"/>
    </source>
</evidence>
<dbReference type="InterPro" id="IPR003961">
    <property type="entry name" value="FN3_dom"/>
</dbReference>
<comment type="caution">
    <text evidence="3">The sequence shown here is derived from an EMBL/GenBank/DDBJ whole genome shotgun (WGS) entry which is preliminary data.</text>
</comment>
<dbReference type="AlphaFoldDB" id="A0A0F9SIH7"/>
<keyword evidence="1" id="KW-0472">Membrane</keyword>
<evidence type="ECO:0000313" key="3">
    <source>
        <dbReference type="EMBL" id="KKN62107.1"/>
    </source>
</evidence>
<dbReference type="PROSITE" id="PS50853">
    <property type="entry name" value="FN3"/>
    <property type="match status" value="1"/>
</dbReference>
<accession>A0A0F9SIH7</accession>
<dbReference type="InterPro" id="IPR013783">
    <property type="entry name" value="Ig-like_fold"/>
</dbReference>
<dbReference type="InterPro" id="IPR036116">
    <property type="entry name" value="FN3_sf"/>
</dbReference>
<dbReference type="EMBL" id="LAZR01000634">
    <property type="protein sequence ID" value="KKN62107.1"/>
    <property type="molecule type" value="Genomic_DNA"/>
</dbReference>
<dbReference type="Pfam" id="PF00041">
    <property type="entry name" value="fn3"/>
    <property type="match status" value="1"/>
</dbReference>
<reference evidence="3" key="1">
    <citation type="journal article" date="2015" name="Nature">
        <title>Complex archaea that bridge the gap between prokaryotes and eukaryotes.</title>
        <authorList>
            <person name="Spang A."/>
            <person name="Saw J.H."/>
            <person name="Jorgensen S.L."/>
            <person name="Zaremba-Niedzwiedzka K."/>
            <person name="Martijn J."/>
            <person name="Lind A.E."/>
            <person name="van Eijk R."/>
            <person name="Schleper C."/>
            <person name="Guy L."/>
            <person name="Ettema T.J."/>
        </authorList>
    </citation>
    <scope>NUCLEOTIDE SEQUENCE</scope>
</reference>
<dbReference type="CDD" id="cd00063">
    <property type="entry name" value="FN3"/>
    <property type="match status" value="1"/>
</dbReference>
<evidence type="ECO:0000259" key="2">
    <source>
        <dbReference type="PROSITE" id="PS50853"/>
    </source>
</evidence>
<dbReference type="Gene3D" id="2.60.40.10">
    <property type="entry name" value="Immunoglobulins"/>
    <property type="match status" value="1"/>
</dbReference>
<feature type="domain" description="Fibronectin type-III" evidence="2">
    <location>
        <begin position="19"/>
        <end position="121"/>
    </location>
</feature>
<name>A0A0F9SIH7_9ZZZZ</name>
<keyword evidence="1" id="KW-1133">Transmembrane helix</keyword>
<proteinExistence type="predicted"/>
<protein>
    <recommendedName>
        <fullName evidence="2">Fibronectin type-III domain-containing protein</fullName>
    </recommendedName>
</protein>
<organism evidence="3">
    <name type="scientific">marine sediment metagenome</name>
    <dbReference type="NCBI Taxonomy" id="412755"/>
    <lineage>
        <taxon>unclassified sequences</taxon>
        <taxon>metagenomes</taxon>
        <taxon>ecological metagenomes</taxon>
    </lineage>
</organism>
<feature type="transmembrane region" description="Helical" evidence="1">
    <location>
        <begin position="12"/>
        <end position="32"/>
    </location>
</feature>